<dbReference type="GO" id="GO:0016020">
    <property type="term" value="C:membrane"/>
    <property type="evidence" value="ECO:0007669"/>
    <property type="project" value="UniProtKB-SubCell"/>
</dbReference>
<feature type="region of interest" description="Disordered" evidence="13">
    <location>
        <begin position="1"/>
        <end position="24"/>
    </location>
</feature>
<dbReference type="AlphaFoldDB" id="A0A8J6EIX5"/>
<evidence type="ECO:0000256" key="10">
    <source>
        <dbReference type="ARBA" id="ARBA00023224"/>
    </source>
</evidence>
<dbReference type="Pfam" id="PF05296">
    <property type="entry name" value="TAS2R"/>
    <property type="match status" value="1"/>
</dbReference>
<keyword evidence="4 12" id="KW-0716">Sensory transduction</keyword>
<keyword evidence="6 14" id="KW-1133">Transmembrane helix</keyword>
<evidence type="ECO:0000256" key="8">
    <source>
        <dbReference type="ARBA" id="ARBA00023136"/>
    </source>
</evidence>
<keyword evidence="7 12" id="KW-0297">G-protein coupled receptor</keyword>
<feature type="transmembrane region" description="Helical" evidence="14">
    <location>
        <begin position="249"/>
        <end position="275"/>
    </location>
</feature>
<proteinExistence type="inferred from homology"/>
<comment type="caution">
    <text evidence="15">The sequence shown here is derived from an EMBL/GenBank/DDBJ whole genome shotgun (WGS) entry which is preliminary data.</text>
</comment>
<evidence type="ECO:0000256" key="11">
    <source>
        <dbReference type="RuleBase" id="RU004423"/>
    </source>
</evidence>
<evidence type="ECO:0000256" key="14">
    <source>
        <dbReference type="SAM" id="Phobius"/>
    </source>
</evidence>
<comment type="subcellular location">
    <subcellularLocation>
        <location evidence="1 12">Membrane</location>
        <topology evidence="1 12">Multi-pass membrane protein</topology>
    </subcellularLocation>
</comment>
<dbReference type="SUPFAM" id="SSF81321">
    <property type="entry name" value="Family A G protein-coupled receptor-like"/>
    <property type="match status" value="1"/>
</dbReference>
<evidence type="ECO:0000313" key="16">
    <source>
        <dbReference type="Proteomes" id="UP000770717"/>
    </source>
</evidence>
<comment type="similarity">
    <text evidence="2 11">Belongs to the G-protein coupled receptor T2R family.</text>
</comment>
<evidence type="ECO:0000256" key="7">
    <source>
        <dbReference type="ARBA" id="ARBA00023040"/>
    </source>
</evidence>
<dbReference type="PANTHER" id="PTHR11394">
    <property type="entry name" value="TASTE RECEPTOR TYPE 2"/>
    <property type="match status" value="1"/>
</dbReference>
<evidence type="ECO:0000256" key="12">
    <source>
        <dbReference type="RuleBase" id="RU004424"/>
    </source>
</evidence>
<feature type="compositionally biased region" description="Low complexity" evidence="13">
    <location>
        <begin position="14"/>
        <end position="24"/>
    </location>
</feature>
<dbReference type="FunFam" id="1.20.1070.10:FF:000055">
    <property type="entry name" value="Taste receptor type 2"/>
    <property type="match status" value="1"/>
</dbReference>
<evidence type="ECO:0000256" key="4">
    <source>
        <dbReference type="ARBA" id="ARBA00022606"/>
    </source>
</evidence>
<dbReference type="InterPro" id="IPR007960">
    <property type="entry name" value="TAS2R"/>
</dbReference>
<keyword evidence="16" id="KW-1185">Reference proteome</keyword>
<keyword evidence="5 12" id="KW-0812">Transmembrane</keyword>
<dbReference type="PANTHER" id="PTHR11394:SF151">
    <property type="entry name" value="TASTE RECEPTOR TYPE 2"/>
    <property type="match status" value="1"/>
</dbReference>
<dbReference type="OrthoDB" id="8876749at2759"/>
<feature type="transmembrane region" description="Helical" evidence="14">
    <location>
        <begin position="287"/>
        <end position="306"/>
    </location>
</feature>
<evidence type="ECO:0000256" key="13">
    <source>
        <dbReference type="SAM" id="MobiDB-lite"/>
    </source>
</evidence>
<evidence type="ECO:0000256" key="1">
    <source>
        <dbReference type="ARBA" id="ARBA00004141"/>
    </source>
</evidence>
<keyword evidence="9 12" id="KW-0675">Receptor</keyword>
<gene>
    <name evidence="15" type="ORF">GDO78_018858</name>
</gene>
<name>A0A8J6EIX5_ELECQ</name>
<feature type="transmembrane region" description="Helical" evidence="14">
    <location>
        <begin position="30"/>
        <end position="59"/>
    </location>
</feature>
<dbReference type="Gene3D" id="1.20.1070.10">
    <property type="entry name" value="Rhodopsin 7-helix transmembrane proteins"/>
    <property type="match status" value="1"/>
</dbReference>
<evidence type="ECO:0000256" key="6">
    <source>
        <dbReference type="ARBA" id="ARBA00022989"/>
    </source>
</evidence>
<protein>
    <recommendedName>
        <fullName evidence="12">Taste receptor type 2</fullName>
    </recommendedName>
</protein>
<feature type="transmembrane region" description="Helical" evidence="14">
    <location>
        <begin position="198"/>
        <end position="228"/>
    </location>
</feature>
<evidence type="ECO:0000313" key="15">
    <source>
        <dbReference type="EMBL" id="KAG9470108.1"/>
    </source>
</evidence>
<feature type="transmembrane region" description="Helical" evidence="14">
    <location>
        <begin position="71"/>
        <end position="95"/>
    </location>
</feature>
<feature type="transmembrane region" description="Helical" evidence="14">
    <location>
        <begin position="107"/>
        <end position="129"/>
    </location>
</feature>
<accession>A0A8J6EIX5</accession>
<evidence type="ECO:0000256" key="9">
    <source>
        <dbReference type="ARBA" id="ARBA00023170"/>
    </source>
</evidence>
<dbReference type="GO" id="GO:0033038">
    <property type="term" value="F:bitter taste receptor activity"/>
    <property type="evidence" value="ECO:0007669"/>
    <property type="project" value="InterPro"/>
</dbReference>
<dbReference type="EMBL" id="WNTK01000355">
    <property type="protein sequence ID" value="KAG9470108.1"/>
    <property type="molecule type" value="Genomic_DNA"/>
</dbReference>
<dbReference type="Proteomes" id="UP000770717">
    <property type="component" value="Unassembled WGS sequence"/>
</dbReference>
<dbReference type="GO" id="GO:0004930">
    <property type="term" value="F:G protein-coupled receptor activity"/>
    <property type="evidence" value="ECO:0007669"/>
    <property type="project" value="UniProtKB-KW"/>
</dbReference>
<feature type="transmembrane region" description="Helical" evidence="14">
    <location>
        <begin position="149"/>
        <end position="169"/>
    </location>
</feature>
<keyword evidence="10 12" id="KW-0807">Transducer</keyword>
<keyword evidence="8 12" id="KW-0472">Membrane</keyword>
<evidence type="ECO:0000256" key="5">
    <source>
        <dbReference type="ARBA" id="ARBA00022692"/>
    </source>
</evidence>
<feature type="compositionally biased region" description="Polar residues" evidence="13">
    <location>
        <begin position="1"/>
        <end position="13"/>
    </location>
</feature>
<keyword evidence="3 12" id="KW-0919">Taste</keyword>
<evidence type="ECO:0000256" key="2">
    <source>
        <dbReference type="ARBA" id="ARBA00007376"/>
    </source>
</evidence>
<reference evidence="15" key="1">
    <citation type="thesis" date="2020" institute="ProQuest LLC" country="789 East Eisenhower Parkway, Ann Arbor, MI, USA">
        <title>Comparative Genomics and Chromosome Evolution.</title>
        <authorList>
            <person name="Mudd A.B."/>
        </authorList>
    </citation>
    <scope>NUCLEOTIDE SEQUENCE</scope>
    <source>
        <strain evidence="15">HN-11 Male</strain>
        <tissue evidence="15">Kidney and liver</tissue>
    </source>
</reference>
<sequence>MFNASNETNWENGTSTPSGTSSTSVTSYHILSLVIVVLEIIIGSFTNSLMVIVNLISLLTNRKLGSCDTILACLGLSRFIFMWLVLYVLFVSYLIPNFSGTRQTFHYVLLFFNYLSLWFATWLSTFYCVRIVNIQRYIFTVFKTHFDDLLPFLILVSVVISASCSNPAAEKGIKQTFDMSRYGSEKNSTSFVGIGENFATFSVLCVMGSIPPFALFCVSAGLVVHSLVRHMKKMKAQERTGFREPALDAHYRAVKMMAAFFMFFFLYMIAFNVYGLGKTTEDLRSCIVIFLIGAYPSLHSVLLVNGNHKLRNTCVRILQKANCYQKDVIEAISD</sequence>
<evidence type="ECO:0000256" key="3">
    <source>
        <dbReference type="ARBA" id="ARBA00022480"/>
    </source>
</evidence>
<organism evidence="15 16">
    <name type="scientific">Eleutherodactylus coqui</name>
    <name type="common">Puerto Rican coqui</name>
    <dbReference type="NCBI Taxonomy" id="57060"/>
    <lineage>
        <taxon>Eukaryota</taxon>
        <taxon>Metazoa</taxon>
        <taxon>Chordata</taxon>
        <taxon>Craniata</taxon>
        <taxon>Vertebrata</taxon>
        <taxon>Euteleostomi</taxon>
        <taxon>Amphibia</taxon>
        <taxon>Batrachia</taxon>
        <taxon>Anura</taxon>
        <taxon>Neobatrachia</taxon>
        <taxon>Hyloidea</taxon>
        <taxon>Eleutherodactylidae</taxon>
        <taxon>Eleutherodactylinae</taxon>
        <taxon>Eleutherodactylus</taxon>
        <taxon>Eleutherodactylus</taxon>
    </lineage>
</organism>